<protein>
    <submittedName>
        <fullName evidence="3">Type II toxin-antitoxin system RelE/ParE family toxin</fullName>
    </submittedName>
</protein>
<dbReference type="Pfam" id="PF05016">
    <property type="entry name" value="ParE_toxin"/>
    <property type="match status" value="1"/>
</dbReference>
<dbReference type="Proteomes" id="UP001179121">
    <property type="component" value="Chromosome"/>
</dbReference>
<evidence type="ECO:0000256" key="2">
    <source>
        <dbReference type="ARBA" id="ARBA00022649"/>
    </source>
</evidence>
<dbReference type="InterPro" id="IPR035093">
    <property type="entry name" value="RelE/ParE_toxin_dom_sf"/>
</dbReference>
<dbReference type="InterPro" id="IPR007712">
    <property type="entry name" value="RelE/ParE_toxin"/>
</dbReference>
<evidence type="ECO:0000313" key="3">
    <source>
        <dbReference type="EMBL" id="CAI4032166.1"/>
    </source>
</evidence>
<evidence type="ECO:0000256" key="1">
    <source>
        <dbReference type="ARBA" id="ARBA00006226"/>
    </source>
</evidence>
<dbReference type="KEGG" id="nti:DNFV4_02594"/>
<sequence length="85" mass="10014">MWASLVIKRSAEKELRKLPVDDLRRVVDRIRGLTQRPRPPGCEKLSGEAERYRIRQGDYRIVYGVDDSAHVVEIVKIGHRREVYR</sequence>
<dbReference type="PANTHER" id="PTHR35601:SF1">
    <property type="entry name" value="TOXIN RELE"/>
    <property type="match status" value="1"/>
</dbReference>
<dbReference type="AlphaFoldDB" id="A0AA86N091"/>
<keyword evidence="2" id="KW-1277">Toxin-antitoxin system</keyword>
<name>A0AA86N091_9BACT</name>
<comment type="similarity">
    <text evidence="1">Belongs to the RelE toxin family.</text>
</comment>
<dbReference type="RefSeq" id="WP_289268911.1">
    <property type="nucleotide sequence ID" value="NZ_OX365700.1"/>
</dbReference>
<dbReference type="PANTHER" id="PTHR35601">
    <property type="entry name" value="TOXIN RELE"/>
    <property type="match status" value="1"/>
</dbReference>
<dbReference type="EMBL" id="OX365700">
    <property type="protein sequence ID" value="CAI4032166.1"/>
    <property type="molecule type" value="Genomic_DNA"/>
</dbReference>
<proteinExistence type="inferred from homology"/>
<dbReference type="SUPFAM" id="SSF143011">
    <property type="entry name" value="RelE-like"/>
    <property type="match status" value="1"/>
</dbReference>
<keyword evidence="4" id="KW-1185">Reference proteome</keyword>
<gene>
    <name evidence="3" type="ORF">DNFV4_02594</name>
</gene>
<accession>A0AA86N091</accession>
<organism evidence="3 4">
    <name type="scientific">Nitrospira tepida</name>
    <dbReference type="NCBI Taxonomy" id="2973512"/>
    <lineage>
        <taxon>Bacteria</taxon>
        <taxon>Pseudomonadati</taxon>
        <taxon>Nitrospirota</taxon>
        <taxon>Nitrospiria</taxon>
        <taxon>Nitrospirales</taxon>
        <taxon>Nitrospiraceae</taxon>
        <taxon>Nitrospira</taxon>
    </lineage>
</organism>
<reference evidence="3" key="1">
    <citation type="submission" date="2022-10" db="EMBL/GenBank/DDBJ databases">
        <authorList>
            <person name="Koch H."/>
        </authorList>
    </citation>
    <scope>NUCLEOTIDE SEQUENCE</scope>
    <source>
        <strain evidence="3">DNF</strain>
    </source>
</reference>
<dbReference type="Gene3D" id="3.30.2310.20">
    <property type="entry name" value="RelE-like"/>
    <property type="match status" value="1"/>
</dbReference>
<evidence type="ECO:0000313" key="4">
    <source>
        <dbReference type="Proteomes" id="UP001179121"/>
    </source>
</evidence>